<keyword evidence="8" id="KW-1185">Reference proteome</keyword>
<proteinExistence type="predicted"/>
<keyword evidence="3 6" id="KW-0812">Transmembrane</keyword>
<evidence type="ECO:0000256" key="3">
    <source>
        <dbReference type="ARBA" id="ARBA00022692"/>
    </source>
</evidence>
<feature type="transmembrane region" description="Helical" evidence="6">
    <location>
        <begin position="79"/>
        <end position="100"/>
    </location>
</feature>
<feature type="transmembrane region" description="Helical" evidence="6">
    <location>
        <begin position="156"/>
        <end position="178"/>
    </location>
</feature>
<evidence type="ECO:0000313" key="7">
    <source>
        <dbReference type="EMBL" id="SDE75932.1"/>
    </source>
</evidence>
<feature type="transmembrane region" description="Helical" evidence="6">
    <location>
        <begin position="301"/>
        <end position="325"/>
    </location>
</feature>
<dbReference type="OrthoDB" id="115478at2"/>
<dbReference type="Proteomes" id="UP000182427">
    <property type="component" value="Chromosome I"/>
</dbReference>
<dbReference type="GO" id="GO:0005886">
    <property type="term" value="C:plasma membrane"/>
    <property type="evidence" value="ECO:0007669"/>
    <property type="project" value="UniProtKB-SubCell"/>
</dbReference>
<evidence type="ECO:0000313" key="8">
    <source>
        <dbReference type="Proteomes" id="UP000182427"/>
    </source>
</evidence>
<feature type="transmembrane region" description="Helical" evidence="6">
    <location>
        <begin position="256"/>
        <end position="281"/>
    </location>
</feature>
<accession>A0A1G7FJ71</accession>
<evidence type="ECO:0000256" key="1">
    <source>
        <dbReference type="ARBA" id="ARBA00004651"/>
    </source>
</evidence>
<dbReference type="InterPro" id="IPR022791">
    <property type="entry name" value="L-PG_synthase/AglD"/>
</dbReference>
<dbReference type="PANTHER" id="PTHR39087:SF2">
    <property type="entry name" value="UPF0104 MEMBRANE PROTEIN MJ1595"/>
    <property type="match status" value="1"/>
</dbReference>
<dbReference type="RefSeq" id="WP_083343634.1">
    <property type="nucleotide sequence ID" value="NZ_LT629690.1"/>
</dbReference>
<evidence type="ECO:0000256" key="6">
    <source>
        <dbReference type="SAM" id="Phobius"/>
    </source>
</evidence>
<sequence>MNKRRIAIWTIVVLLAAFLLWKIHQSQFDWHAFWLACRQVNLPLFLMATLMVYSNSVARAVRWTIFLKPSLPPEQRKPWWTLLGAQFIGFTGLAIFGRVGELIRPYLVSRRTGLSFSSQIAVVAVERIFDLAAFGILFAGNLIVSPQLNALPYHELFHKLGWVIAAMIAVLVAFVVAIRVAGEFMARLIRHIVGILSKPTGQSAEAKVLEFRNGLNVVGSTSDFIGIIVCSFALWGAVAVAYVLTMKAFPAPVHNLTIAHCLLLMGFSVVGGIVTLPGVGGGAQALTFGALTRLFGVPAELAASAAIIMYFVTTINVILPGLIYARVESVNLRTVARESAQKS</sequence>
<gene>
    <name evidence="7" type="ORF">SAMN05444167_0357</name>
</gene>
<feature type="transmembrane region" description="Helical" evidence="6">
    <location>
        <begin position="41"/>
        <end position="58"/>
    </location>
</feature>
<reference evidence="7 8" key="1">
    <citation type="submission" date="2016-10" db="EMBL/GenBank/DDBJ databases">
        <authorList>
            <person name="de Groot N.N."/>
        </authorList>
    </citation>
    <scope>NUCLEOTIDE SEQUENCE [LARGE SCALE GENOMIC DNA]</scope>
    <source>
        <strain evidence="7 8">GAS232</strain>
    </source>
</reference>
<protein>
    <submittedName>
        <fullName evidence="7">Uncharacterized protein</fullName>
    </submittedName>
</protein>
<dbReference type="AlphaFoldDB" id="A0A1G7FJ71"/>
<feature type="transmembrane region" description="Helical" evidence="6">
    <location>
        <begin position="224"/>
        <end position="244"/>
    </location>
</feature>
<dbReference type="PANTHER" id="PTHR39087">
    <property type="entry name" value="UPF0104 MEMBRANE PROTEIN MJ1595"/>
    <property type="match status" value="1"/>
</dbReference>
<dbReference type="Pfam" id="PF03706">
    <property type="entry name" value="LPG_synthase_TM"/>
    <property type="match status" value="1"/>
</dbReference>
<keyword evidence="5 6" id="KW-0472">Membrane</keyword>
<evidence type="ECO:0000256" key="5">
    <source>
        <dbReference type="ARBA" id="ARBA00023136"/>
    </source>
</evidence>
<organism evidence="7 8">
    <name type="scientific">Terriglobus roseus</name>
    <dbReference type="NCBI Taxonomy" id="392734"/>
    <lineage>
        <taxon>Bacteria</taxon>
        <taxon>Pseudomonadati</taxon>
        <taxon>Acidobacteriota</taxon>
        <taxon>Terriglobia</taxon>
        <taxon>Terriglobales</taxon>
        <taxon>Acidobacteriaceae</taxon>
        <taxon>Terriglobus</taxon>
    </lineage>
</organism>
<evidence type="ECO:0000256" key="2">
    <source>
        <dbReference type="ARBA" id="ARBA00022475"/>
    </source>
</evidence>
<comment type="subcellular location">
    <subcellularLocation>
        <location evidence="1">Cell membrane</location>
        <topology evidence="1">Multi-pass membrane protein</topology>
    </subcellularLocation>
</comment>
<keyword evidence="4 6" id="KW-1133">Transmembrane helix</keyword>
<keyword evidence="2" id="KW-1003">Cell membrane</keyword>
<name>A0A1G7FJ71_9BACT</name>
<dbReference type="NCBIfam" id="TIGR00374">
    <property type="entry name" value="flippase-like domain"/>
    <property type="match status" value="1"/>
</dbReference>
<feature type="transmembrane region" description="Helical" evidence="6">
    <location>
        <begin position="120"/>
        <end position="144"/>
    </location>
</feature>
<evidence type="ECO:0000256" key="4">
    <source>
        <dbReference type="ARBA" id="ARBA00022989"/>
    </source>
</evidence>
<dbReference type="EMBL" id="LT629690">
    <property type="protein sequence ID" value="SDE75932.1"/>
    <property type="molecule type" value="Genomic_DNA"/>
</dbReference>